<protein>
    <submittedName>
        <fullName evidence="2">Uncharacterized protein</fullName>
    </submittedName>
</protein>
<reference evidence="2" key="2">
    <citation type="submission" date="2020-10" db="EMBL/GenBank/DDBJ databases">
        <authorList>
            <consortium name="NCBI Pathogen Detection Project"/>
        </authorList>
    </citation>
    <scope>NUCLEOTIDE SEQUENCE</scope>
    <source>
        <strain evidence="2">CAVp300</strain>
    </source>
</reference>
<evidence type="ECO:0000313" key="3">
    <source>
        <dbReference type="EMBL" id="HAT3585406.1"/>
    </source>
</evidence>
<dbReference type="EMBL" id="DACSUM010000033">
    <property type="protein sequence ID" value="HAT3583321.1"/>
    <property type="molecule type" value="Genomic_DNA"/>
</dbReference>
<evidence type="ECO:0000313" key="4">
    <source>
        <dbReference type="Proteomes" id="UP000867740"/>
    </source>
</evidence>
<comment type="caution">
    <text evidence="2">The sequence shown here is derived from an EMBL/GenBank/DDBJ whole genome shotgun (WGS) entry which is preliminary data.</text>
</comment>
<feature type="chain" id="PRO_5040048554" evidence="1">
    <location>
        <begin position="19"/>
        <end position="57"/>
    </location>
</feature>
<evidence type="ECO:0000313" key="2">
    <source>
        <dbReference type="EMBL" id="HAT3583321.1"/>
    </source>
</evidence>
<dbReference type="AlphaFoldDB" id="A0A9P3TB05"/>
<keyword evidence="1" id="KW-0732">Signal</keyword>
<dbReference type="EMBL" id="DACSUM010000148">
    <property type="protein sequence ID" value="HAT3585406.1"/>
    <property type="molecule type" value="Genomic_DNA"/>
</dbReference>
<accession>A0A9P3TB05</accession>
<dbReference type="RefSeq" id="WP_167337864.1">
    <property type="nucleotide sequence ID" value="NZ_CABMNU010000005.1"/>
</dbReference>
<feature type="signal peptide" evidence="1">
    <location>
        <begin position="1"/>
        <end position="18"/>
    </location>
</feature>
<sequence length="57" mass="6092">MKKILLVVLGLLAGNVYADDDGSPEMKAEAKALIQAAINYPRKALRLTKSGSKPLLP</sequence>
<gene>
    <name evidence="2" type="ORF">I8531_003658</name>
    <name evidence="3" type="ORF">I8531_005845</name>
</gene>
<evidence type="ECO:0000256" key="1">
    <source>
        <dbReference type="SAM" id="SignalP"/>
    </source>
</evidence>
<name>A0A9P3TB05_KLUIN</name>
<reference evidence="2" key="1">
    <citation type="journal article" date="2018" name="Genome Biol.">
        <title>SKESA: strategic k-mer extension for scrupulous assemblies.</title>
        <authorList>
            <person name="Souvorov A."/>
            <person name="Agarwala R."/>
            <person name="Lipman D.J."/>
        </authorList>
    </citation>
    <scope>NUCLEOTIDE SEQUENCE</scope>
    <source>
        <strain evidence="2">CAVp300</strain>
    </source>
</reference>
<proteinExistence type="predicted"/>
<dbReference type="Proteomes" id="UP000867740">
    <property type="component" value="Unassembled WGS sequence"/>
</dbReference>
<organism evidence="2 4">
    <name type="scientific">Kluyvera intermedia</name>
    <name type="common">Enterobacter intermedius</name>
    <dbReference type="NCBI Taxonomy" id="61648"/>
    <lineage>
        <taxon>Bacteria</taxon>
        <taxon>Pseudomonadati</taxon>
        <taxon>Pseudomonadota</taxon>
        <taxon>Gammaproteobacteria</taxon>
        <taxon>Enterobacterales</taxon>
        <taxon>Enterobacteriaceae</taxon>
        <taxon>Kluyvera</taxon>
    </lineage>
</organism>